<proteinExistence type="predicted"/>
<dbReference type="InterPro" id="IPR002636">
    <property type="entry name" value="DUF29"/>
</dbReference>
<dbReference type="Gene3D" id="1.20.1220.20">
    <property type="entry name" value="Uncharcterised protein PF01724"/>
    <property type="match status" value="1"/>
</dbReference>
<protein>
    <recommendedName>
        <fullName evidence="3">DUF29 domain-containing protein</fullName>
    </recommendedName>
</protein>
<dbReference type="AlphaFoldDB" id="A0A1X4G897"/>
<evidence type="ECO:0000313" key="2">
    <source>
        <dbReference type="Proteomes" id="UP000192997"/>
    </source>
</evidence>
<dbReference type="PANTHER" id="PTHR34235">
    <property type="entry name" value="SLR1203 PROTEIN-RELATED"/>
    <property type="match status" value="1"/>
</dbReference>
<dbReference type="PANTHER" id="PTHR34235:SF3">
    <property type="entry name" value="SLR1203 PROTEIN"/>
    <property type="match status" value="1"/>
</dbReference>
<dbReference type="EMBL" id="NBYN01000031">
    <property type="protein sequence ID" value="OSO92839.1"/>
    <property type="molecule type" value="Genomic_DNA"/>
</dbReference>
<dbReference type="Pfam" id="PF01724">
    <property type="entry name" value="DUF29"/>
    <property type="match status" value="1"/>
</dbReference>
<accession>A0A1X4G897</accession>
<name>A0A1X4G897_9CYAN</name>
<reference evidence="2" key="1">
    <citation type="submission" date="2017-04" db="EMBL/GenBank/DDBJ databases">
        <authorList>
            <person name="Abreu V.A."/>
            <person name="Popin R.V."/>
            <person name="Rigonato J."/>
            <person name="Andreote A.P."/>
            <person name="Schaker P.C."/>
            <person name="Hoff-Risseti C."/>
            <person name="Alvarenga D.O."/>
            <person name="Varani A.M."/>
            <person name="Fiore M.F."/>
        </authorList>
    </citation>
    <scope>NUCLEOTIDE SEQUENCE [LARGE SCALE GENOMIC DNA]</scope>
    <source>
        <strain evidence="2">CENA303</strain>
    </source>
</reference>
<organism evidence="1 2">
    <name type="scientific">Cylindrospermopsis raciborskii CENA303</name>
    <dbReference type="NCBI Taxonomy" id="1170769"/>
    <lineage>
        <taxon>Bacteria</taxon>
        <taxon>Bacillati</taxon>
        <taxon>Cyanobacteriota</taxon>
        <taxon>Cyanophyceae</taxon>
        <taxon>Nostocales</taxon>
        <taxon>Aphanizomenonaceae</taxon>
        <taxon>Cylindrospermopsis</taxon>
    </lineage>
</organism>
<gene>
    <name evidence="1" type="ORF">B7O87_06195</name>
</gene>
<evidence type="ECO:0000313" key="1">
    <source>
        <dbReference type="EMBL" id="OSO92839.1"/>
    </source>
</evidence>
<evidence type="ECO:0008006" key="3">
    <source>
        <dbReference type="Google" id="ProtNLM"/>
    </source>
</evidence>
<comment type="caution">
    <text evidence="1">The sequence shown here is derived from an EMBL/GenBank/DDBJ whole genome shotgun (WGS) entry which is preliminary data.</text>
</comment>
<sequence>MENISTLYEQDYFLWLQETYRLLEKGELGQLDIPHLKEEILTLGNEQRHKVDSYLRQLLIHLLLYKYWDTEKDMCAKGWQNEIDNFRFELDMLLRSGTLYNYFLKEIDEMYFKARKQAIRKSDLSPGLFPITCPFSAEQLLDSDFFPD</sequence>
<dbReference type="Proteomes" id="UP000192997">
    <property type="component" value="Unassembled WGS sequence"/>
</dbReference>
<dbReference type="RefSeq" id="WP_061547245.1">
    <property type="nucleotide sequence ID" value="NZ_NBYN01000031.1"/>
</dbReference>